<sequence>MTHDQTLPGPGLAVVHVTAASPDVARQVAQTLRACFASTEQRSFPAGDTGTGTCLLLTLDTSRLPLGHALAPPGHLANGPGQTWA</sequence>
<comment type="caution">
    <text evidence="1">The sequence shown here is derived from an EMBL/GenBank/DDBJ whole genome shotgun (WGS) entry which is preliminary data.</text>
</comment>
<gene>
    <name evidence="1" type="ORF">GCM10012287_57060</name>
</gene>
<evidence type="ECO:0000313" key="2">
    <source>
        <dbReference type="Proteomes" id="UP000631535"/>
    </source>
</evidence>
<accession>A0ABQ2MW76</accession>
<proteinExistence type="predicted"/>
<dbReference type="EMBL" id="BMMP01000033">
    <property type="protein sequence ID" value="GGO58584.1"/>
    <property type="molecule type" value="Genomic_DNA"/>
</dbReference>
<name>A0ABQ2MW76_9ACTN</name>
<reference evidence="2" key="1">
    <citation type="journal article" date="2019" name="Int. J. Syst. Evol. Microbiol.">
        <title>The Global Catalogue of Microorganisms (GCM) 10K type strain sequencing project: providing services to taxonomists for standard genome sequencing and annotation.</title>
        <authorList>
            <consortium name="The Broad Institute Genomics Platform"/>
            <consortium name="The Broad Institute Genome Sequencing Center for Infectious Disease"/>
            <person name="Wu L."/>
            <person name="Ma J."/>
        </authorList>
    </citation>
    <scope>NUCLEOTIDE SEQUENCE [LARGE SCALE GENOMIC DNA]</scope>
    <source>
        <strain evidence="2">CGMCC 4.7178</strain>
    </source>
</reference>
<evidence type="ECO:0000313" key="1">
    <source>
        <dbReference type="EMBL" id="GGO58584.1"/>
    </source>
</evidence>
<organism evidence="1 2">
    <name type="scientific">Streptomyces daqingensis</name>
    <dbReference type="NCBI Taxonomy" id="1472640"/>
    <lineage>
        <taxon>Bacteria</taxon>
        <taxon>Bacillati</taxon>
        <taxon>Actinomycetota</taxon>
        <taxon>Actinomycetes</taxon>
        <taxon>Kitasatosporales</taxon>
        <taxon>Streptomycetaceae</taxon>
        <taxon>Streptomyces</taxon>
    </lineage>
</organism>
<dbReference type="Proteomes" id="UP000631535">
    <property type="component" value="Unassembled WGS sequence"/>
</dbReference>
<protein>
    <submittedName>
        <fullName evidence="1">Uncharacterized protein</fullName>
    </submittedName>
</protein>
<keyword evidence="2" id="KW-1185">Reference proteome</keyword>